<keyword evidence="10" id="KW-0325">Glycoprotein</keyword>
<keyword evidence="4" id="KW-0732">Signal</keyword>
<evidence type="ECO:0000313" key="15">
    <source>
        <dbReference type="Proteomes" id="UP001142489"/>
    </source>
</evidence>
<keyword evidence="11" id="KW-0393">Immunoglobulin domain</keyword>
<evidence type="ECO:0000256" key="3">
    <source>
        <dbReference type="ARBA" id="ARBA00022692"/>
    </source>
</evidence>
<evidence type="ECO:0000256" key="12">
    <source>
        <dbReference type="SAM" id="Phobius"/>
    </source>
</evidence>
<dbReference type="PANTHER" id="PTHR48423:SF1">
    <property type="entry name" value="INTERLEUKIN-27 RECEPTOR SUBUNIT ALPHA"/>
    <property type="match status" value="1"/>
</dbReference>
<evidence type="ECO:0000256" key="2">
    <source>
        <dbReference type="ARBA" id="ARBA00008921"/>
    </source>
</evidence>
<dbReference type="Gene3D" id="2.60.40.10">
    <property type="entry name" value="Immunoglobulins"/>
    <property type="match status" value="6"/>
</dbReference>
<reference evidence="14" key="1">
    <citation type="journal article" date="2023" name="DNA Res.">
        <title>Chromosome-level genome assembly of Phrynocephalus forsythii using third-generation DNA sequencing and Hi-C analysis.</title>
        <authorList>
            <person name="Qi Y."/>
            <person name="Zhao W."/>
            <person name="Zhao Y."/>
            <person name="Niu C."/>
            <person name="Cao S."/>
            <person name="Zhang Y."/>
        </authorList>
    </citation>
    <scope>NUCLEOTIDE SEQUENCE</scope>
    <source>
        <tissue evidence="14">Muscle</tissue>
    </source>
</reference>
<proteinExistence type="inferred from homology"/>
<comment type="subcellular location">
    <subcellularLocation>
        <location evidence="1">Membrane</location>
        <topology evidence="1">Single-pass type I membrane protein</topology>
    </subcellularLocation>
</comment>
<dbReference type="InterPro" id="IPR036116">
    <property type="entry name" value="FN3_sf"/>
</dbReference>
<dbReference type="InterPro" id="IPR036179">
    <property type="entry name" value="Ig-like_dom_sf"/>
</dbReference>
<keyword evidence="15" id="KW-1185">Reference proteome</keyword>
<dbReference type="Pfam" id="PF00041">
    <property type="entry name" value="fn3"/>
    <property type="match status" value="1"/>
</dbReference>
<dbReference type="SUPFAM" id="SSF49265">
    <property type="entry name" value="Fibronectin type III"/>
    <property type="match status" value="3"/>
</dbReference>
<keyword evidence="5" id="KW-0677">Repeat</keyword>
<dbReference type="GO" id="GO:0004896">
    <property type="term" value="F:cytokine receptor activity"/>
    <property type="evidence" value="ECO:0007669"/>
    <property type="project" value="InterPro"/>
</dbReference>
<dbReference type="GO" id="GO:0005886">
    <property type="term" value="C:plasma membrane"/>
    <property type="evidence" value="ECO:0007669"/>
    <property type="project" value="UniProtKB-ARBA"/>
</dbReference>
<protein>
    <recommendedName>
        <fullName evidence="13">Fibronectin type-III domain-containing protein</fullName>
    </recommendedName>
</protein>
<evidence type="ECO:0000256" key="6">
    <source>
        <dbReference type="ARBA" id="ARBA00022989"/>
    </source>
</evidence>
<dbReference type="AlphaFoldDB" id="A0A9Q0X6Y2"/>
<evidence type="ECO:0000256" key="4">
    <source>
        <dbReference type="ARBA" id="ARBA00022729"/>
    </source>
</evidence>
<dbReference type="FunFam" id="2.60.40.10:FF:000465">
    <property type="entry name" value="Granulocyte colony-stimulating factor receptor"/>
    <property type="match status" value="1"/>
</dbReference>
<accession>A0A9Q0X6Y2</accession>
<sequence>MSRHCYAEDWIGALIKRFPTGSGRFGDDATFGQLQGFLAKKGSGTPCTWPLADSWLPPSCAPSHRNLEPRNGAAVACSTLAVDSSVVLLGGTVSAACTIWKRRCSTPEAGEVHVMWKWNGQWLSGTQRGLGDGAYVSNVTVGPLNQTVNNLSCGLQGKGSWQLVNMTQIQAGYPPSEPRNLTCVMNITSLSLTCQWDPGEDSLLPVTVILEGVQTGSECSIHLQSVPLCVPSAGQNACSVPRQRLILYQNMVFWVSVKNALGAVRSKPFCADPMDLVKLDPPILREIRSLPEDTDCVAVAWEGPKGSKYIAQACELGYRPEGEHPWASVHVGNSTASAWQTEHCGFLFATRYQFHLRCQRLPDGYWSDWSPIVNFTTQEKAPSGKLDAWWKVRTSEAGKGMEVQLLWKPMKPSEAHGTILGYWATLSSRAHGRSLPALCNTTALQCTFFLPPGTRRISLVAFNSRGTSQPTEITLLEKKGSPVPKIWTSPYDGKSLWVHWDLPRGPPTTGYIIEWHQVMSADPPEDPGCLSWAKVHQGTTREALIQEGFEPFQRYNISIYPLYRDALGTPRATEAYTLQKAPAIGPKPRPGNITKSTAEVHWEPIPVGQQNGFITNYTLFWISTNEEMSSAVVNSSTHTFTLKGLWPSRMYQVHIMASTASGSINGSILMLHTKATDEIDTTIAFIVAGLLLVMLIVLVFCFQKSKRMKTQFWPNVPDPANSSLGKWPPAVMQETPTPAPLKPCELSLVTVSAVLVLEADEKPCLSCGKAQPGKVPEDGPAAFHVSYVHDGNSTALLEEGKPPASYMNSPGSVQYAKVVGDSYCSQRQAGTPTFYRRSDSTQPLLAEATSSPKPYENLWFCNDQPDGESGPCFQEEAPFLERALLDFPLLQGLKINGGEDLGNLRQL</sequence>
<feature type="domain" description="Fibronectin type-III" evidence="13">
    <location>
        <begin position="281"/>
        <end position="380"/>
    </location>
</feature>
<dbReference type="InterPro" id="IPR013783">
    <property type="entry name" value="Ig-like_fold"/>
</dbReference>
<gene>
    <name evidence="14" type="ORF">JRQ81_012024</name>
</gene>
<evidence type="ECO:0000256" key="9">
    <source>
        <dbReference type="ARBA" id="ARBA00023170"/>
    </source>
</evidence>
<keyword evidence="8" id="KW-1015">Disulfide bond</keyword>
<dbReference type="InterPro" id="IPR003529">
    <property type="entry name" value="Hematopoietin_rcpt_Gp130_CS"/>
</dbReference>
<evidence type="ECO:0000259" key="13">
    <source>
        <dbReference type="PROSITE" id="PS50853"/>
    </source>
</evidence>
<dbReference type="InterPro" id="IPR052672">
    <property type="entry name" value="Type1_Cytokine_Rcpt_Type2"/>
</dbReference>
<comment type="caution">
    <text evidence="14">The sequence shown here is derived from an EMBL/GenBank/DDBJ whole genome shotgun (WGS) entry which is preliminary data.</text>
</comment>
<organism evidence="14 15">
    <name type="scientific">Phrynocephalus forsythii</name>
    <dbReference type="NCBI Taxonomy" id="171643"/>
    <lineage>
        <taxon>Eukaryota</taxon>
        <taxon>Metazoa</taxon>
        <taxon>Chordata</taxon>
        <taxon>Craniata</taxon>
        <taxon>Vertebrata</taxon>
        <taxon>Euteleostomi</taxon>
        <taxon>Lepidosauria</taxon>
        <taxon>Squamata</taxon>
        <taxon>Bifurcata</taxon>
        <taxon>Unidentata</taxon>
        <taxon>Episquamata</taxon>
        <taxon>Toxicofera</taxon>
        <taxon>Iguania</taxon>
        <taxon>Acrodonta</taxon>
        <taxon>Agamidae</taxon>
        <taxon>Agaminae</taxon>
        <taxon>Phrynocephalus</taxon>
    </lineage>
</organism>
<dbReference type="Proteomes" id="UP001142489">
    <property type="component" value="Unassembled WGS sequence"/>
</dbReference>
<evidence type="ECO:0000256" key="11">
    <source>
        <dbReference type="ARBA" id="ARBA00023319"/>
    </source>
</evidence>
<dbReference type="EMBL" id="JAPFRF010000023">
    <property type="protein sequence ID" value="KAJ7304462.1"/>
    <property type="molecule type" value="Genomic_DNA"/>
</dbReference>
<dbReference type="InterPro" id="IPR003961">
    <property type="entry name" value="FN3_dom"/>
</dbReference>
<keyword evidence="9" id="KW-0675">Receptor</keyword>
<evidence type="ECO:0000256" key="1">
    <source>
        <dbReference type="ARBA" id="ARBA00004479"/>
    </source>
</evidence>
<dbReference type="PROSITE" id="PS01353">
    <property type="entry name" value="HEMATOPO_REC_L_F2"/>
    <property type="match status" value="1"/>
</dbReference>
<evidence type="ECO:0000256" key="7">
    <source>
        <dbReference type="ARBA" id="ARBA00023136"/>
    </source>
</evidence>
<dbReference type="Pfam" id="PF06328">
    <property type="entry name" value="Lep_receptor_Ig"/>
    <property type="match status" value="1"/>
</dbReference>
<keyword evidence="6 12" id="KW-1133">Transmembrane helix</keyword>
<dbReference type="SUPFAM" id="SSF48726">
    <property type="entry name" value="Immunoglobulin"/>
    <property type="match status" value="1"/>
</dbReference>
<evidence type="ECO:0000256" key="8">
    <source>
        <dbReference type="ARBA" id="ARBA00023157"/>
    </source>
</evidence>
<feature type="domain" description="Fibronectin type-III" evidence="13">
    <location>
        <begin position="584"/>
        <end position="679"/>
    </location>
</feature>
<dbReference type="OrthoDB" id="9887129at2759"/>
<keyword evidence="3 12" id="KW-0812">Transmembrane</keyword>
<dbReference type="CDD" id="cd00063">
    <property type="entry name" value="FN3"/>
    <property type="match status" value="3"/>
</dbReference>
<evidence type="ECO:0000256" key="10">
    <source>
        <dbReference type="ARBA" id="ARBA00023180"/>
    </source>
</evidence>
<dbReference type="InterPro" id="IPR010457">
    <property type="entry name" value="IgC2-like_lig-bd"/>
</dbReference>
<dbReference type="PANTHER" id="PTHR48423">
    <property type="entry name" value="INTERLEUKIN-27 RECEPTOR SUBUNIT ALPHA"/>
    <property type="match status" value="1"/>
</dbReference>
<keyword evidence="7 12" id="KW-0472">Membrane</keyword>
<comment type="similarity">
    <text evidence="2">Belongs to the type I cytokine receptor family. Type 2 subfamily.</text>
</comment>
<name>A0A9Q0X6Y2_9SAUR</name>
<dbReference type="PROSITE" id="PS50853">
    <property type="entry name" value="FN3"/>
    <property type="match status" value="2"/>
</dbReference>
<evidence type="ECO:0000313" key="14">
    <source>
        <dbReference type="EMBL" id="KAJ7304462.1"/>
    </source>
</evidence>
<evidence type="ECO:0000256" key="5">
    <source>
        <dbReference type="ARBA" id="ARBA00022737"/>
    </source>
</evidence>
<feature type="transmembrane region" description="Helical" evidence="12">
    <location>
        <begin position="683"/>
        <end position="702"/>
    </location>
</feature>
<dbReference type="SMART" id="SM00060">
    <property type="entry name" value="FN3"/>
    <property type="match status" value="5"/>
</dbReference>